<reference evidence="1" key="1">
    <citation type="submission" date="2023-06" db="EMBL/GenBank/DDBJ databases">
        <title>Genome-scale phylogeny and comparative genomics of the fungal order Sordariales.</title>
        <authorList>
            <consortium name="Lawrence Berkeley National Laboratory"/>
            <person name="Hensen N."/>
            <person name="Bonometti L."/>
            <person name="Westerberg I."/>
            <person name="Brannstrom I.O."/>
            <person name="Guillou S."/>
            <person name="Cros-Aarteil S."/>
            <person name="Calhoun S."/>
            <person name="Haridas S."/>
            <person name="Kuo A."/>
            <person name="Mondo S."/>
            <person name="Pangilinan J."/>
            <person name="Riley R."/>
            <person name="LaButti K."/>
            <person name="Andreopoulos B."/>
            <person name="Lipzen A."/>
            <person name="Chen C."/>
            <person name="Yanf M."/>
            <person name="Daum C."/>
            <person name="Ng V."/>
            <person name="Clum A."/>
            <person name="Steindorff A."/>
            <person name="Ohm R."/>
            <person name="Martin F."/>
            <person name="Silar P."/>
            <person name="Natvig D."/>
            <person name="Lalanne C."/>
            <person name="Gautier V."/>
            <person name="Ament-velasquez S.L."/>
            <person name="Kruys A."/>
            <person name="Hutchinson M.I."/>
            <person name="Powell A.J."/>
            <person name="Barry K."/>
            <person name="Miller A.N."/>
            <person name="Grigoriev I.V."/>
            <person name="Debuchy R."/>
            <person name="Gladieux P."/>
            <person name="Thoren M.H."/>
            <person name="Johannesson H."/>
        </authorList>
    </citation>
    <scope>NUCLEOTIDE SEQUENCE</scope>
    <source>
        <strain evidence="1">SMH3391-2</strain>
    </source>
</reference>
<protein>
    <submittedName>
        <fullName evidence="1">Uncharacterized protein</fullName>
    </submittedName>
</protein>
<evidence type="ECO:0000313" key="1">
    <source>
        <dbReference type="EMBL" id="KAK0637062.1"/>
    </source>
</evidence>
<keyword evidence="2" id="KW-1185">Reference proteome</keyword>
<dbReference type="EMBL" id="JAULSR010000001">
    <property type="protein sequence ID" value="KAK0637062.1"/>
    <property type="molecule type" value="Genomic_DNA"/>
</dbReference>
<evidence type="ECO:0000313" key="2">
    <source>
        <dbReference type="Proteomes" id="UP001174934"/>
    </source>
</evidence>
<proteinExistence type="predicted"/>
<gene>
    <name evidence="1" type="ORF">B0T17DRAFT_97356</name>
</gene>
<organism evidence="1 2">
    <name type="scientific">Bombardia bombarda</name>
    <dbReference type="NCBI Taxonomy" id="252184"/>
    <lineage>
        <taxon>Eukaryota</taxon>
        <taxon>Fungi</taxon>
        <taxon>Dikarya</taxon>
        <taxon>Ascomycota</taxon>
        <taxon>Pezizomycotina</taxon>
        <taxon>Sordariomycetes</taxon>
        <taxon>Sordariomycetidae</taxon>
        <taxon>Sordariales</taxon>
        <taxon>Lasiosphaeriaceae</taxon>
        <taxon>Bombardia</taxon>
    </lineage>
</organism>
<dbReference type="Proteomes" id="UP001174934">
    <property type="component" value="Unassembled WGS sequence"/>
</dbReference>
<comment type="caution">
    <text evidence="1">The sequence shown here is derived from an EMBL/GenBank/DDBJ whole genome shotgun (WGS) entry which is preliminary data.</text>
</comment>
<sequence>MPNPFLWTISTKSKAYDNPQHGWVACFGHAAPPRDTLWKVFYLITEVDPFNIDDLEWDWLPSVSVPAVKVQSRLELCLNQQQQRPIKCHKCKQWRFKRKKGAGSSLQLSSAPRYTASRDYLERHVGIGHGSMSNPDFGGRRT</sequence>
<dbReference type="AlphaFoldDB" id="A0AA39XPL0"/>
<name>A0AA39XPL0_9PEZI</name>
<accession>A0AA39XPL0</accession>